<dbReference type="Proteomes" id="UP000281900">
    <property type="component" value="Plasmid pE2863-2"/>
</dbReference>
<organism evidence="1 2">
    <name type="scientific">Escherichia coli</name>
    <dbReference type="NCBI Taxonomy" id="562"/>
    <lineage>
        <taxon>Bacteria</taxon>
        <taxon>Pseudomonadati</taxon>
        <taxon>Pseudomonadota</taxon>
        <taxon>Gammaproteobacteria</taxon>
        <taxon>Enterobacterales</taxon>
        <taxon>Enterobacteriaceae</taxon>
        <taxon>Escherichia</taxon>
    </lineage>
</organism>
<dbReference type="AlphaFoldDB" id="A0AB33IE53"/>
<protein>
    <recommendedName>
        <fullName evidence="3">DNA-binding protein</fullName>
    </recommendedName>
</protein>
<keyword evidence="1" id="KW-0614">Plasmid</keyword>
<name>A0AB33IE53_ECOLX</name>
<dbReference type="EMBL" id="AP018804">
    <property type="protein sequence ID" value="BBF56911.1"/>
    <property type="molecule type" value="Genomic_DNA"/>
</dbReference>
<evidence type="ECO:0000313" key="2">
    <source>
        <dbReference type="Proteomes" id="UP000281900"/>
    </source>
</evidence>
<evidence type="ECO:0008006" key="3">
    <source>
        <dbReference type="Google" id="ProtNLM"/>
    </source>
</evidence>
<accession>A0AB33IE53</accession>
<gene>
    <name evidence="1" type="ORF">E2863_05510</name>
</gene>
<sequence>MSWRGWGRAEIMILRQCAGTMTVESIGKLIGRTGDAVRTKARELGISMILKGDFHQSAKYRQSDIELARQLHQCGVPRREIAEKLEMPLGMINQYVYFERRVYEV</sequence>
<proteinExistence type="predicted"/>
<reference evidence="1 2" key="1">
    <citation type="submission" date="2018-07" db="EMBL/GenBank/DDBJ databases">
        <title>Genomic analysis of colistin resistant EHEC isolated from cattle in Japan.</title>
        <authorList>
            <person name="Kusumoto M."/>
            <person name="Misumi W."/>
            <person name="Ogura Y."/>
            <person name="Hayashi T."/>
            <person name="Akiba M."/>
        </authorList>
    </citation>
    <scope>NUCLEOTIDE SEQUENCE [LARGE SCALE GENOMIC DNA]</scope>
    <source>
        <strain evidence="1 2">E2863</strain>
        <plasmid evidence="1 2">pE2863-2</plasmid>
    </source>
</reference>
<evidence type="ECO:0000313" key="1">
    <source>
        <dbReference type="EMBL" id="BBF56911.1"/>
    </source>
</evidence>
<geneLocation type="plasmid" evidence="1 2">
    <name>pE2863-2</name>
</geneLocation>